<dbReference type="EMBL" id="JBAWTH010000019">
    <property type="protein sequence ID" value="KAL2287659.1"/>
    <property type="molecule type" value="Genomic_DNA"/>
</dbReference>
<dbReference type="Proteomes" id="UP001600888">
    <property type="component" value="Unassembled WGS sequence"/>
</dbReference>
<protein>
    <submittedName>
        <fullName evidence="1">Uncharacterized protein</fullName>
    </submittedName>
</protein>
<evidence type="ECO:0000313" key="2">
    <source>
        <dbReference type="Proteomes" id="UP001600888"/>
    </source>
</evidence>
<organism evidence="1 2">
    <name type="scientific">Diaporthe vaccinii</name>
    <dbReference type="NCBI Taxonomy" id="105482"/>
    <lineage>
        <taxon>Eukaryota</taxon>
        <taxon>Fungi</taxon>
        <taxon>Dikarya</taxon>
        <taxon>Ascomycota</taxon>
        <taxon>Pezizomycotina</taxon>
        <taxon>Sordariomycetes</taxon>
        <taxon>Sordariomycetidae</taxon>
        <taxon>Diaporthales</taxon>
        <taxon>Diaporthaceae</taxon>
        <taxon>Diaporthe</taxon>
        <taxon>Diaporthe eres species complex</taxon>
    </lineage>
</organism>
<proteinExistence type="predicted"/>
<keyword evidence="2" id="KW-1185">Reference proteome</keyword>
<reference evidence="1 2" key="1">
    <citation type="submission" date="2024-03" db="EMBL/GenBank/DDBJ databases">
        <title>A high-quality draft genome sequence of Diaporthe vaccinii, a causative agent of upright dieback and viscid rot disease in cranberry plants.</title>
        <authorList>
            <person name="Sarrasin M."/>
            <person name="Lang B.F."/>
            <person name="Burger G."/>
        </authorList>
    </citation>
    <scope>NUCLEOTIDE SEQUENCE [LARGE SCALE GENOMIC DNA]</scope>
    <source>
        <strain evidence="1 2">IS7</strain>
    </source>
</reference>
<sequence>MALDHTTDLELQDPSVKDLSKDLVIGDQTLRHSLDVQGYEEQPTNYDPKYVPNNILDGTPFELMTADCGPLAVSGWSCHWSAGFALSGEDTSILNALFLC</sequence>
<name>A0ABR4EYY7_9PEZI</name>
<accession>A0ABR4EYY7</accession>
<evidence type="ECO:0000313" key="1">
    <source>
        <dbReference type="EMBL" id="KAL2287659.1"/>
    </source>
</evidence>
<gene>
    <name evidence="1" type="ORF">FJTKL_05036</name>
</gene>
<comment type="caution">
    <text evidence="1">The sequence shown here is derived from an EMBL/GenBank/DDBJ whole genome shotgun (WGS) entry which is preliminary data.</text>
</comment>